<accession>A0A3N1CQS9</accession>
<organism evidence="3 4">
    <name type="scientific">Actinocorallia herbida</name>
    <dbReference type="NCBI Taxonomy" id="58109"/>
    <lineage>
        <taxon>Bacteria</taxon>
        <taxon>Bacillati</taxon>
        <taxon>Actinomycetota</taxon>
        <taxon>Actinomycetes</taxon>
        <taxon>Streptosporangiales</taxon>
        <taxon>Thermomonosporaceae</taxon>
        <taxon>Actinocorallia</taxon>
    </lineage>
</organism>
<dbReference type="EMBL" id="RJKE01000001">
    <property type="protein sequence ID" value="ROO83687.1"/>
    <property type="molecule type" value="Genomic_DNA"/>
</dbReference>
<proteinExistence type="predicted"/>
<feature type="domain" description="Rv2525c-like glycoside hydrolase-like" evidence="2">
    <location>
        <begin position="207"/>
        <end position="413"/>
    </location>
</feature>
<dbReference type="RefSeq" id="WP_170201306.1">
    <property type="nucleotide sequence ID" value="NZ_RJKE01000001.1"/>
</dbReference>
<comment type="caution">
    <text evidence="3">The sequence shown here is derived from an EMBL/GenBank/DDBJ whole genome shotgun (WGS) entry which is preliminary data.</text>
</comment>
<protein>
    <submittedName>
        <fullName evidence="3">Uncharacterized protein DUF1906</fullName>
    </submittedName>
</protein>
<evidence type="ECO:0000313" key="4">
    <source>
        <dbReference type="Proteomes" id="UP000272400"/>
    </source>
</evidence>
<dbReference type="Gene3D" id="3.20.20.80">
    <property type="entry name" value="Glycosidases"/>
    <property type="match status" value="1"/>
</dbReference>
<dbReference type="InterPro" id="IPR017853">
    <property type="entry name" value="GH"/>
</dbReference>
<evidence type="ECO:0000313" key="3">
    <source>
        <dbReference type="EMBL" id="ROO83687.1"/>
    </source>
</evidence>
<gene>
    <name evidence="3" type="ORF">EDD29_1194</name>
</gene>
<name>A0A3N1CQS9_9ACTN</name>
<feature type="compositionally biased region" description="Acidic residues" evidence="1">
    <location>
        <begin position="172"/>
        <end position="181"/>
    </location>
</feature>
<dbReference type="Proteomes" id="UP000272400">
    <property type="component" value="Unassembled WGS sequence"/>
</dbReference>
<keyword evidence="4" id="KW-1185">Reference proteome</keyword>
<dbReference type="Pfam" id="PF08924">
    <property type="entry name" value="Rv2525c_GlyHyd-like"/>
    <property type="match status" value="1"/>
</dbReference>
<feature type="region of interest" description="Disordered" evidence="1">
    <location>
        <begin position="161"/>
        <end position="199"/>
    </location>
</feature>
<dbReference type="SUPFAM" id="SSF51445">
    <property type="entry name" value="(Trans)glycosidases"/>
    <property type="match status" value="1"/>
</dbReference>
<evidence type="ECO:0000256" key="1">
    <source>
        <dbReference type="SAM" id="MobiDB-lite"/>
    </source>
</evidence>
<dbReference type="InterPro" id="IPR015020">
    <property type="entry name" value="Rv2525c-like_Glyco_Hydro-like"/>
</dbReference>
<reference evidence="3 4" key="1">
    <citation type="submission" date="2018-11" db="EMBL/GenBank/DDBJ databases">
        <title>Sequencing the genomes of 1000 actinobacteria strains.</title>
        <authorList>
            <person name="Klenk H.-P."/>
        </authorList>
    </citation>
    <scope>NUCLEOTIDE SEQUENCE [LARGE SCALE GENOMIC DNA]</scope>
    <source>
        <strain evidence="3 4">DSM 44254</strain>
    </source>
</reference>
<evidence type="ECO:0000259" key="2">
    <source>
        <dbReference type="Pfam" id="PF08924"/>
    </source>
</evidence>
<dbReference type="AlphaFoldDB" id="A0A3N1CQS9"/>
<sequence length="418" mass="45874">MRRAVILSIGGLGAVSAIVGIAAISPGPDATALPEAPAHTVEYGGLRIAVPKGWPVYRLDGDPHRCVRFDEHAVYLGAPSGEPHCPARVVGRTEAIHVTALPAAERRAPDPGRRAARTALSTLKVAPAVDRQMTLDLPQSGVRITGVYGADRALLERTLRSATAGPGAPPEPESEEFDEPEERPRSWHRGPGFDTCSAPSRRTMRAWREAYSIANIYIGGAARGCAQPRLTRSWVKDVRAMGYRLIPTYVGPQAPCSPFRARFGKDDATEKGALSAEDAVAKADELGIPEGQPLYFDIEAYSRKDKGCRKAVLRFMHAWTDRLHELDYRSGVYSSVSSGIKDLAEADRVAGLEEDFTRPDAIWFARWDGRRRVHGEKHVPDDLWHPHRRIKQYRGGHAEKHGGIKLHVDSNIVDGLVY</sequence>